<protein>
    <submittedName>
        <fullName evidence="2">Uncharacterized protein</fullName>
    </submittedName>
</protein>
<evidence type="ECO:0000313" key="2">
    <source>
        <dbReference type="EMBL" id="KAF0919018.1"/>
    </source>
</evidence>
<proteinExistence type="predicted"/>
<keyword evidence="3" id="KW-1185">Reference proteome</keyword>
<dbReference type="AlphaFoldDB" id="A0A6G1E2J5"/>
<evidence type="ECO:0000256" key="1">
    <source>
        <dbReference type="SAM" id="MobiDB-lite"/>
    </source>
</evidence>
<organism evidence="2 3">
    <name type="scientific">Oryza meyeriana var. granulata</name>
    <dbReference type="NCBI Taxonomy" id="110450"/>
    <lineage>
        <taxon>Eukaryota</taxon>
        <taxon>Viridiplantae</taxon>
        <taxon>Streptophyta</taxon>
        <taxon>Embryophyta</taxon>
        <taxon>Tracheophyta</taxon>
        <taxon>Spermatophyta</taxon>
        <taxon>Magnoliopsida</taxon>
        <taxon>Liliopsida</taxon>
        <taxon>Poales</taxon>
        <taxon>Poaceae</taxon>
        <taxon>BOP clade</taxon>
        <taxon>Oryzoideae</taxon>
        <taxon>Oryzeae</taxon>
        <taxon>Oryzinae</taxon>
        <taxon>Oryza</taxon>
        <taxon>Oryza meyeriana</taxon>
    </lineage>
</organism>
<feature type="region of interest" description="Disordered" evidence="1">
    <location>
        <begin position="1"/>
        <end position="44"/>
    </location>
</feature>
<dbReference type="Proteomes" id="UP000479710">
    <property type="component" value="Unassembled WGS sequence"/>
</dbReference>
<reference evidence="2 3" key="1">
    <citation type="submission" date="2019-11" db="EMBL/GenBank/DDBJ databases">
        <title>Whole genome sequence of Oryza granulata.</title>
        <authorList>
            <person name="Li W."/>
        </authorList>
    </citation>
    <scope>NUCLEOTIDE SEQUENCE [LARGE SCALE GENOMIC DNA]</scope>
    <source>
        <strain evidence="3">cv. Menghai</strain>
        <tissue evidence="2">Leaf</tissue>
    </source>
</reference>
<accession>A0A6G1E2J5</accession>
<gene>
    <name evidence="2" type="ORF">E2562_027654</name>
</gene>
<comment type="caution">
    <text evidence="2">The sequence shown here is derived from an EMBL/GenBank/DDBJ whole genome shotgun (WGS) entry which is preliminary data.</text>
</comment>
<sequence>MGRLAQSGGAAVPGAKGTPWRRGGEGTPRLARSGGEGRALRRGGEEAYWCSREAVTEWQQWLRSGGGISLGARCAEGAIGMDC</sequence>
<dbReference type="EMBL" id="SPHZ02000005">
    <property type="protein sequence ID" value="KAF0919018.1"/>
    <property type="molecule type" value="Genomic_DNA"/>
</dbReference>
<name>A0A6G1E2J5_9ORYZ</name>
<evidence type="ECO:0000313" key="3">
    <source>
        <dbReference type="Proteomes" id="UP000479710"/>
    </source>
</evidence>